<accession>A0AAN7BMT4</accession>
<reference evidence="2" key="2">
    <citation type="submission" date="2023-05" db="EMBL/GenBank/DDBJ databases">
        <authorList>
            <consortium name="Lawrence Berkeley National Laboratory"/>
            <person name="Steindorff A."/>
            <person name="Hensen N."/>
            <person name="Bonometti L."/>
            <person name="Westerberg I."/>
            <person name="Brannstrom I.O."/>
            <person name="Guillou S."/>
            <person name="Cros-Aarteil S."/>
            <person name="Calhoun S."/>
            <person name="Haridas S."/>
            <person name="Kuo A."/>
            <person name="Mondo S."/>
            <person name="Pangilinan J."/>
            <person name="Riley R."/>
            <person name="Labutti K."/>
            <person name="Andreopoulos B."/>
            <person name="Lipzen A."/>
            <person name="Chen C."/>
            <person name="Yanf M."/>
            <person name="Daum C."/>
            <person name="Ng V."/>
            <person name="Clum A."/>
            <person name="Ohm R."/>
            <person name="Martin F."/>
            <person name="Silar P."/>
            <person name="Natvig D."/>
            <person name="Lalanne C."/>
            <person name="Gautier V."/>
            <person name="Ament-Velasquez S.L."/>
            <person name="Kruys A."/>
            <person name="Hutchinson M.I."/>
            <person name="Powell A.J."/>
            <person name="Barry K."/>
            <person name="Miller A.N."/>
            <person name="Grigoriev I.V."/>
            <person name="Debuchy R."/>
            <person name="Gladieux P."/>
            <person name="Thoren M.H."/>
            <person name="Johannesson H."/>
        </authorList>
    </citation>
    <scope>NUCLEOTIDE SEQUENCE</scope>
    <source>
        <strain evidence="2">CBS 990.96</strain>
    </source>
</reference>
<evidence type="ECO:0000256" key="1">
    <source>
        <dbReference type="SAM" id="Phobius"/>
    </source>
</evidence>
<evidence type="ECO:0000313" key="2">
    <source>
        <dbReference type="EMBL" id="KAK4226491.1"/>
    </source>
</evidence>
<sequence>MGKDEVVEISLRVRRVSSLKDVEELVVVHLALAFVVNVVVNLKDPLGLLSF</sequence>
<reference evidence="2" key="1">
    <citation type="journal article" date="2023" name="Mol. Phylogenet. Evol.">
        <title>Genome-scale phylogeny and comparative genomics of the fungal order Sordariales.</title>
        <authorList>
            <person name="Hensen N."/>
            <person name="Bonometti L."/>
            <person name="Westerberg I."/>
            <person name="Brannstrom I.O."/>
            <person name="Guillou S."/>
            <person name="Cros-Aarteil S."/>
            <person name="Calhoun S."/>
            <person name="Haridas S."/>
            <person name="Kuo A."/>
            <person name="Mondo S."/>
            <person name="Pangilinan J."/>
            <person name="Riley R."/>
            <person name="LaButti K."/>
            <person name="Andreopoulos B."/>
            <person name="Lipzen A."/>
            <person name="Chen C."/>
            <person name="Yan M."/>
            <person name="Daum C."/>
            <person name="Ng V."/>
            <person name="Clum A."/>
            <person name="Steindorff A."/>
            <person name="Ohm R.A."/>
            <person name="Martin F."/>
            <person name="Silar P."/>
            <person name="Natvig D.O."/>
            <person name="Lalanne C."/>
            <person name="Gautier V."/>
            <person name="Ament-Velasquez S.L."/>
            <person name="Kruys A."/>
            <person name="Hutchinson M.I."/>
            <person name="Powell A.J."/>
            <person name="Barry K."/>
            <person name="Miller A.N."/>
            <person name="Grigoriev I.V."/>
            <person name="Debuchy R."/>
            <person name="Gladieux P."/>
            <person name="Hiltunen Thoren M."/>
            <person name="Johannesson H."/>
        </authorList>
    </citation>
    <scope>NUCLEOTIDE SEQUENCE</scope>
    <source>
        <strain evidence="2">CBS 990.96</strain>
    </source>
</reference>
<comment type="caution">
    <text evidence="2">The sequence shown here is derived from an EMBL/GenBank/DDBJ whole genome shotgun (WGS) entry which is preliminary data.</text>
</comment>
<name>A0AAN7BMT4_9PEZI</name>
<keyword evidence="1" id="KW-0472">Membrane</keyword>
<evidence type="ECO:0000313" key="3">
    <source>
        <dbReference type="Proteomes" id="UP001301958"/>
    </source>
</evidence>
<keyword evidence="1" id="KW-0812">Transmembrane</keyword>
<keyword evidence="3" id="KW-1185">Reference proteome</keyword>
<dbReference type="EMBL" id="MU865346">
    <property type="protein sequence ID" value="KAK4226491.1"/>
    <property type="molecule type" value="Genomic_DNA"/>
</dbReference>
<gene>
    <name evidence="2" type="ORF">QBC38DRAFT_456156</name>
</gene>
<dbReference type="AlphaFoldDB" id="A0AAN7BMT4"/>
<organism evidence="2 3">
    <name type="scientific">Podospora fimiseda</name>
    <dbReference type="NCBI Taxonomy" id="252190"/>
    <lineage>
        <taxon>Eukaryota</taxon>
        <taxon>Fungi</taxon>
        <taxon>Dikarya</taxon>
        <taxon>Ascomycota</taxon>
        <taxon>Pezizomycotina</taxon>
        <taxon>Sordariomycetes</taxon>
        <taxon>Sordariomycetidae</taxon>
        <taxon>Sordariales</taxon>
        <taxon>Podosporaceae</taxon>
        <taxon>Podospora</taxon>
    </lineage>
</organism>
<keyword evidence="1" id="KW-1133">Transmembrane helix</keyword>
<protein>
    <submittedName>
        <fullName evidence="2">Uncharacterized protein</fullName>
    </submittedName>
</protein>
<feature type="transmembrane region" description="Helical" evidence="1">
    <location>
        <begin position="22"/>
        <end position="42"/>
    </location>
</feature>
<proteinExistence type="predicted"/>
<dbReference type="Proteomes" id="UP001301958">
    <property type="component" value="Unassembled WGS sequence"/>
</dbReference>